<dbReference type="FunFam" id="1.10.10.10:FF:000119">
    <property type="entry name" value="DNA damage and replication checkpoint protein"/>
    <property type="match status" value="1"/>
</dbReference>
<feature type="region of interest" description="Disordered" evidence="2">
    <location>
        <begin position="698"/>
        <end position="799"/>
    </location>
</feature>
<dbReference type="InterPro" id="IPR057321">
    <property type="entry name" value="RFX1-4/6/8-like_BCD"/>
</dbReference>
<feature type="compositionally biased region" description="Polar residues" evidence="2">
    <location>
        <begin position="698"/>
        <end position="734"/>
    </location>
</feature>
<dbReference type="PROSITE" id="PS51526">
    <property type="entry name" value="RFX_DBD"/>
    <property type="match status" value="1"/>
</dbReference>
<dbReference type="PANTHER" id="PTHR12619">
    <property type="entry name" value="RFX TRANSCRIPTION FACTOR FAMILY"/>
    <property type="match status" value="1"/>
</dbReference>
<organism evidence="4 5">
    <name type="scientific">Pleurostoma richardsiae</name>
    <dbReference type="NCBI Taxonomy" id="41990"/>
    <lineage>
        <taxon>Eukaryota</taxon>
        <taxon>Fungi</taxon>
        <taxon>Dikarya</taxon>
        <taxon>Ascomycota</taxon>
        <taxon>Pezizomycotina</taxon>
        <taxon>Sordariomycetes</taxon>
        <taxon>Sordariomycetidae</taxon>
        <taxon>Calosphaeriales</taxon>
        <taxon>Pleurostomataceae</taxon>
        <taxon>Pleurostoma</taxon>
    </lineage>
</organism>
<dbReference type="AlphaFoldDB" id="A0AA38RC97"/>
<evidence type="ECO:0000256" key="1">
    <source>
        <dbReference type="ARBA" id="ARBA00023125"/>
    </source>
</evidence>
<dbReference type="SUPFAM" id="SSF46785">
    <property type="entry name" value="Winged helix' DNA-binding domain"/>
    <property type="match status" value="1"/>
</dbReference>
<dbReference type="InterPro" id="IPR039779">
    <property type="entry name" value="RFX-like"/>
</dbReference>
<dbReference type="GO" id="GO:0000978">
    <property type="term" value="F:RNA polymerase II cis-regulatory region sequence-specific DNA binding"/>
    <property type="evidence" value="ECO:0007669"/>
    <property type="project" value="TreeGrafter"/>
</dbReference>
<comment type="caution">
    <text evidence="4">The sequence shown here is derived from an EMBL/GenBank/DDBJ whole genome shotgun (WGS) entry which is preliminary data.</text>
</comment>
<name>A0AA38RC97_9PEZI</name>
<dbReference type="Gene3D" id="1.10.10.10">
    <property type="entry name" value="Winged helix-like DNA-binding domain superfamily/Winged helix DNA-binding domain"/>
    <property type="match status" value="1"/>
</dbReference>
<gene>
    <name evidence="4" type="ORF">NKR23_g7107</name>
</gene>
<accession>A0AA38RC97</accession>
<feature type="domain" description="RFX-type winged-helix" evidence="3">
    <location>
        <begin position="197"/>
        <end position="271"/>
    </location>
</feature>
<dbReference type="EMBL" id="JANBVO010000021">
    <property type="protein sequence ID" value="KAJ9142757.1"/>
    <property type="molecule type" value="Genomic_DNA"/>
</dbReference>
<evidence type="ECO:0000313" key="5">
    <source>
        <dbReference type="Proteomes" id="UP001174694"/>
    </source>
</evidence>
<dbReference type="PANTHER" id="PTHR12619:SF5">
    <property type="entry name" value="TRANSCRIPTION FACTOR RFX4"/>
    <property type="match status" value="1"/>
</dbReference>
<protein>
    <submittedName>
        <fullName evidence="4">Transcriptional regulator RFX1</fullName>
    </submittedName>
</protein>
<evidence type="ECO:0000256" key="2">
    <source>
        <dbReference type="SAM" id="MobiDB-lite"/>
    </source>
</evidence>
<feature type="compositionally biased region" description="Polar residues" evidence="2">
    <location>
        <begin position="15"/>
        <end position="33"/>
    </location>
</feature>
<reference evidence="4" key="1">
    <citation type="submission" date="2022-07" db="EMBL/GenBank/DDBJ databases">
        <title>Fungi with potential for degradation of polypropylene.</title>
        <authorList>
            <person name="Gostincar C."/>
        </authorList>
    </citation>
    <scope>NUCLEOTIDE SEQUENCE</scope>
    <source>
        <strain evidence="4">EXF-13308</strain>
    </source>
</reference>
<keyword evidence="5" id="KW-1185">Reference proteome</keyword>
<dbReference type="InterPro" id="IPR036388">
    <property type="entry name" value="WH-like_DNA-bd_sf"/>
</dbReference>
<dbReference type="GO" id="GO:0000981">
    <property type="term" value="F:DNA-binding transcription factor activity, RNA polymerase II-specific"/>
    <property type="evidence" value="ECO:0007669"/>
    <property type="project" value="TreeGrafter"/>
</dbReference>
<feature type="region of interest" description="Disordered" evidence="2">
    <location>
        <begin position="100"/>
        <end position="155"/>
    </location>
</feature>
<dbReference type="Pfam" id="PF02257">
    <property type="entry name" value="RFX_DNA_binding"/>
    <property type="match status" value="1"/>
</dbReference>
<sequence>MSATGRPGKSKQRPQSRGSTASIHSATTQTRVDQSFGEGSDVFNTQWLPNDHSQAKGLAPVPHQMTPEDMILQAASQLHASRDYSVDSSMNAPIPQSIPFQQHPHMNRQSMPAESYSANNSFMDPDSQMMDRDGNDDGDSVVGAPGGPKPSRTSANNEVEMRHLFQQNSHRNLQDVAEELHGNERGPNSERTRQVFAMLWINQVCSKGKGSVPRGRVYANYASRCATERITVLNPASFGKLVRVLFPGLKTRRLGVRGESKYHYVNFHLKEDEPEVREPSRHIPQRSLAEGTNAVHSFNTLPASTAALRSEKTALPSPEMANNFHTPPSRSREYNFSVYNQPDVSSIDQLHSTMSKTSHQLWFGSDMDEPFQQSEPIVLPAIEPFLPHGTDPDAAKSLAALYRSHCTSLVECIRYCKEKTFFHLFTSFQGTLTMPVQKLFGNPSLAPWIEECDFSLYQRMMRIVSSLTLQVVPKPVLDTLRNISERLVLHIRESFQGQPHHVVRAKEAPATVFAALLDRALRVNLTAHAAANMLSNSANRDQMYFDWITTVRVRKVAECVPTRGMDDVVNLLISELRDLLDPVNVPWDIECVTLHGDMAMRNGKLPQPGASGDNTAQNVLDRWVNFLRLLPSRFPYASHTDIVLFVQRLGTSVMRDLTISQGKSFGSWWVTKCWIDEMVSFMAEQGGFMKMKTTQTALSIGKRQTSSRDVSRQGSRYSSASEDFSMSNLAQSQPDRAPFPPASGPSSHEALSVNTASHDDSGIGIRTPEEDFPMDKFSFPQVEENGLVGTGELQDGMAM</sequence>
<dbReference type="InterPro" id="IPR003150">
    <property type="entry name" value="DNA-bd_RFX"/>
</dbReference>
<dbReference type="Pfam" id="PF25340">
    <property type="entry name" value="BCD_RFX"/>
    <property type="match status" value="1"/>
</dbReference>
<dbReference type="Proteomes" id="UP001174694">
    <property type="component" value="Unassembled WGS sequence"/>
</dbReference>
<keyword evidence="1" id="KW-0238">DNA-binding</keyword>
<feature type="compositionally biased region" description="Polar residues" evidence="2">
    <location>
        <begin position="107"/>
        <end position="122"/>
    </location>
</feature>
<proteinExistence type="predicted"/>
<dbReference type="InterPro" id="IPR036390">
    <property type="entry name" value="WH_DNA-bd_sf"/>
</dbReference>
<feature type="region of interest" description="Disordered" evidence="2">
    <location>
        <begin position="1"/>
        <end position="44"/>
    </location>
</feature>
<evidence type="ECO:0000259" key="3">
    <source>
        <dbReference type="PROSITE" id="PS51526"/>
    </source>
</evidence>
<evidence type="ECO:0000313" key="4">
    <source>
        <dbReference type="EMBL" id="KAJ9142757.1"/>
    </source>
</evidence>